<dbReference type="EMBL" id="AGSI01000024">
    <property type="protein sequence ID" value="EIE18317.1"/>
    <property type="molecule type" value="Genomic_DNA"/>
</dbReference>
<dbReference type="KEGG" id="csl:COCSUDRAFT_60287"/>
<accession>I0YIU8</accession>
<dbReference type="GeneID" id="17036383"/>
<evidence type="ECO:0000256" key="1">
    <source>
        <dbReference type="SAM" id="MobiDB-lite"/>
    </source>
</evidence>
<comment type="caution">
    <text evidence="2">The sequence shown here is derived from an EMBL/GenBank/DDBJ whole genome shotgun (WGS) entry which is preliminary data.</text>
</comment>
<reference evidence="2 3" key="1">
    <citation type="journal article" date="2012" name="Genome Biol.">
        <title>The genome of the polar eukaryotic microalga coccomyxa subellipsoidea reveals traits of cold adaptation.</title>
        <authorList>
            <person name="Blanc G."/>
            <person name="Agarkova I."/>
            <person name="Grimwood J."/>
            <person name="Kuo A."/>
            <person name="Brueggeman A."/>
            <person name="Dunigan D."/>
            <person name="Gurnon J."/>
            <person name="Ladunga I."/>
            <person name="Lindquist E."/>
            <person name="Lucas S."/>
            <person name="Pangilinan J."/>
            <person name="Proschold T."/>
            <person name="Salamov A."/>
            <person name="Schmutz J."/>
            <person name="Weeks D."/>
            <person name="Yamada T."/>
            <person name="Claverie J.M."/>
            <person name="Grigoriev I."/>
            <person name="Van Etten J."/>
            <person name="Lomsadze A."/>
            <person name="Borodovsky M."/>
        </authorList>
    </citation>
    <scope>NUCLEOTIDE SEQUENCE [LARGE SCALE GENOMIC DNA]</scope>
    <source>
        <strain evidence="2 3">C-169</strain>
    </source>
</reference>
<feature type="region of interest" description="Disordered" evidence="1">
    <location>
        <begin position="125"/>
        <end position="147"/>
    </location>
</feature>
<dbReference type="OrthoDB" id="10554286at2759"/>
<proteinExistence type="predicted"/>
<name>I0YIU8_COCSC</name>
<dbReference type="RefSeq" id="XP_005642861.1">
    <property type="nucleotide sequence ID" value="XM_005642804.1"/>
</dbReference>
<sequence length="186" mass="19748">MWAGKAAGVLCSSLSLPSDWMNRDDGLVDQEADEPMPQADDEVLAVMEQECMRLRAHKRHLHAALDATHEKAKRAAEENRRLMRLIALLTPNKGSFQLLPQLSAPAPGPEASAVGNNSIAAAACQSNQGEVNRPGSRYAPSSDDPETVQAEAVAAAALALNKGNPAAALIDLLSLAVRNKHAQSRS</sequence>
<evidence type="ECO:0000313" key="3">
    <source>
        <dbReference type="Proteomes" id="UP000007264"/>
    </source>
</evidence>
<gene>
    <name evidence="2" type="ORF">COCSUDRAFT_60287</name>
</gene>
<organism evidence="2 3">
    <name type="scientific">Coccomyxa subellipsoidea (strain C-169)</name>
    <name type="common">Green microalga</name>
    <dbReference type="NCBI Taxonomy" id="574566"/>
    <lineage>
        <taxon>Eukaryota</taxon>
        <taxon>Viridiplantae</taxon>
        <taxon>Chlorophyta</taxon>
        <taxon>core chlorophytes</taxon>
        <taxon>Trebouxiophyceae</taxon>
        <taxon>Trebouxiophyceae incertae sedis</taxon>
        <taxon>Coccomyxaceae</taxon>
        <taxon>Coccomyxa</taxon>
        <taxon>Coccomyxa subellipsoidea</taxon>
    </lineage>
</organism>
<evidence type="ECO:0000313" key="2">
    <source>
        <dbReference type="EMBL" id="EIE18317.1"/>
    </source>
</evidence>
<dbReference type="Proteomes" id="UP000007264">
    <property type="component" value="Unassembled WGS sequence"/>
</dbReference>
<protein>
    <submittedName>
        <fullName evidence="2">Uncharacterized protein</fullName>
    </submittedName>
</protein>
<dbReference type="AlphaFoldDB" id="I0YIU8"/>
<keyword evidence="3" id="KW-1185">Reference proteome</keyword>